<name>A0A1V6QBV9_9EURO</name>
<evidence type="ECO:0000313" key="1">
    <source>
        <dbReference type="EMBL" id="OQD86703.1"/>
    </source>
</evidence>
<sequence length="638" mass="72275">MCYHTYHHYQTQCTLVPCEREWANIVSHDDNQGQTCEARPVVKGLHIERPLVEIKARMVSVLPFTIREDAPLSDLGSIISTEYEEQGGVLLDPFYDVIDTHQSRHVHRADSIASPKSTNSASPLLQHSRMETQSSSLDLPPALVESFISSLSTYDYFTSNYDSSEYENSSEGSTDQLPFDEEHRIWQNGLIDIKMIKPPSTDDSCIANFDDSNEDILEFEHADLHATTESDESDCAFVDARFNITSSVDEYTYATSEVEYNSSNGWIANLERTAACIEATVAKRIEEDYERYRCKAMISSLLNKASFFQDQAYKSDQNAELGIEDDHHLWDTEPMLRPDYADDNKEDTRPIVRSALLHVYDGIFSTNSEQEAEKQGLFAFAPITNMPGEYEGFMKGYSAAEVQDMGLQFPQHVRGCCDEVAAQWHLYYGALYAVSKEAVKKKGLEEIHPAPEQLGKYYAIMKADSKKEAIDLGMIDPQHARGCCIDAFFSIPPRVAHIYYGAMDAASTEEAESMGMQEPRPMPDKLDEYNGVVNAYSMEEAEKMKLKDIQHANECCTLARHSLPERIQYLYYGYMFGRSEEAVMQRGLKDPLRIPGFPDKYSGVVSAFSADQARQMGIFEPLRVMWDSEVPLMAEFEE</sequence>
<accession>A0A1V6QBV9</accession>
<dbReference type="AlphaFoldDB" id="A0A1V6QBV9"/>
<gene>
    <name evidence="1" type="ORF">PENANT_c007G00696</name>
</gene>
<protein>
    <submittedName>
        <fullName evidence="1">Uncharacterized protein</fullName>
    </submittedName>
</protein>
<proteinExistence type="predicted"/>
<keyword evidence="2" id="KW-1185">Reference proteome</keyword>
<organism evidence="1 2">
    <name type="scientific">Penicillium antarcticum</name>
    <dbReference type="NCBI Taxonomy" id="416450"/>
    <lineage>
        <taxon>Eukaryota</taxon>
        <taxon>Fungi</taxon>
        <taxon>Dikarya</taxon>
        <taxon>Ascomycota</taxon>
        <taxon>Pezizomycotina</taxon>
        <taxon>Eurotiomycetes</taxon>
        <taxon>Eurotiomycetidae</taxon>
        <taxon>Eurotiales</taxon>
        <taxon>Aspergillaceae</taxon>
        <taxon>Penicillium</taxon>
    </lineage>
</organism>
<dbReference type="EMBL" id="MDYN01000007">
    <property type="protein sequence ID" value="OQD86703.1"/>
    <property type="molecule type" value="Genomic_DNA"/>
</dbReference>
<reference evidence="2" key="1">
    <citation type="journal article" date="2017" name="Nat. Microbiol.">
        <title>Global analysis of biosynthetic gene clusters reveals vast potential of secondary metabolite production in Penicillium species.</title>
        <authorList>
            <person name="Nielsen J.C."/>
            <person name="Grijseels S."/>
            <person name="Prigent S."/>
            <person name="Ji B."/>
            <person name="Dainat J."/>
            <person name="Nielsen K.F."/>
            <person name="Frisvad J.C."/>
            <person name="Workman M."/>
            <person name="Nielsen J."/>
        </authorList>
    </citation>
    <scope>NUCLEOTIDE SEQUENCE [LARGE SCALE GENOMIC DNA]</scope>
    <source>
        <strain evidence="2">IBT 31811</strain>
    </source>
</reference>
<dbReference type="Proteomes" id="UP000191672">
    <property type="component" value="Unassembled WGS sequence"/>
</dbReference>
<evidence type="ECO:0000313" key="2">
    <source>
        <dbReference type="Proteomes" id="UP000191672"/>
    </source>
</evidence>
<comment type="caution">
    <text evidence="1">The sequence shown here is derived from an EMBL/GenBank/DDBJ whole genome shotgun (WGS) entry which is preliminary data.</text>
</comment>